<name>A0AAV8RK78_ENSVE</name>
<keyword evidence="5" id="KW-1185">Reference proteome</keyword>
<dbReference type="SUPFAM" id="SSF56672">
    <property type="entry name" value="DNA/RNA polymerases"/>
    <property type="match status" value="1"/>
</dbReference>
<evidence type="ECO:0000313" key="4">
    <source>
        <dbReference type="EMBL" id="KAJ8499382.1"/>
    </source>
</evidence>
<protein>
    <recommendedName>
        <fullName evidence="6">Reverse transcriptase Ty1/copia-type domain-containing protein</fullName>
    </recommendedName>
</protein>
<sequence>MLDEKSEKYILIGYPAQSKAYRLYNPVNGKVIINGNVVFDERASWNWEINEGDAQIRVPAELITPPNQVTDPAPIRSTSTSPSSSSNSANDSSDETPPGRFRSLTEIYDSTFALFISDPISFEEAVEKEEWQKAMKEEIKSIEKNETWELMDLPKEKKAICLKWVYKTKYNADGSIQKHKARLVAKGYSQQQGIDFDDTFSPVARFETVRTFLALAAYLSWSVYQFDVKSAFLNGDLQEEVFVTQPEGFLVKGHEEKVYKLKKALYGLKQAPRACDWAGDLDDRKSTSGNIFSLGSGAISWSSKKQATTALSTSEAEYVAATSAACQAIWLRRLLEDLHQKQIDATEIFCDNKSTIALAKNPTFHGRTKHIEIRYHFIRDLVADGAITMKYCGTDEQVADILTKSLPVKKHIYFMSQIGVCNYESRGSVEN</sequence>
<dbReference type="EMBL" id="JAQQAF010000003">
    <property type="protein sequence ID" value="KAJ8499382.1"/>
    <property type="molecule type" value="Genomic_DNA"/>
</dbReference>
<gene>
    <name evidence="4" type="ORF">OPV22_009934</name>
</gene>
<evidence type="ECO:0008006" key="6">
    <source>
        <dbReference type="Google" id="ProtNLM"/>
    </source>
</evidence>
<evidence type="ECO:0000259" key="3">
    <source>
        <dbReference type="Pfam" id="PF25597"/>
    </source>
</evidence>
<dbReference type="Pfam" id="PF07727">
    <property type="entry name" value="RVT_2"/>
    <property type="match status" value="1"/>
</dbReference>
<evidence type="ECO:0000313" key="5">
    <source>
        <dbReference type="Proteomes" id="UP001222027"/>
    </source>
</evidence>
<organism evidence="4 5">
    <name type="scientific">Ensete ventricosum</name>
    <name type="common">Abyssinian banana</name>
    <name type="synonym">Musa ensete</name>
    <dbReference type="NCBI Taxonomy" id="4639"/>
    <lineage>
        <taxon>Eukaryota</taxon>
        <taxon>Viridiplantae</taxon>
        <taxon>Streptophyta</taxon>
        <taxon>Embryophyta</taxon>
        <taxon>Tracheophyta</taxon>
        <taxon>Spermatophyta</taxon>
        <taxon>Magnoliopsida</taxon>
        <taxon>Liliopsida</taxon>
        <taxon>Zingiberales</taxon>
        <taxon>Musaceae</taxon>
        <taxon>Ensete</taxon>
    </lineage>
</organism>
<feature type="region of interest" description="Disordered" evidence="1">
    <location>
        <begin position="63"/>
        <end position="100"/>
    </location>
</feature>
<dbReference type="InterPro" id="IPR013103">
    <property type="entry name" value="RVT_2"/>
</dbReference>
<dbReference type="AlphaFoldDB" id="A0AAV8RK78"/>
<dbReference type="PANTHER" id="PTHR11439">
    <property type="entry name" value="GAG-POL-RELATED RETROTRANSPOSON"/>
    <property type="match status" value="1"/>
</dbReference>
<comment type="caution">
    <text evidence="4">The sequence shown here is derived from an EMBL/GenBank/DDBJ whole genome shotgun (WGS) entry which is preliminary data.</text>
</comment>
<evidence type="ECO:0000259" key="2">
    <source>
        <dbReference type="Pfam" id="PF07727"/>
    </source>
</evidence>
<dbReference type="CDD" id="cd09272">
    <property type="entry name" value="RNase_HI_RT_Ty1"/>
    <property type="match status" value="1"/>
</dbReference>
<reference evidence="4 5" key="1">
    <citation type="submission" date="2022-12" db="EMBL/GenBank/DDBJ databases">
        <title>Chromosome-scale assembly of the Ensete ventricosum genome.</title>
        <authorList>
            <person name="Dussert Y."/>
            <person name="Stocks J."/>
            <person name="Wendawek A."/>
            <person name="Woldeyes F."/>
            <person name="Nichols R.A."/>
            <person name="Borrell J.S."/>
        </authorList>
    </citation>
    <scope>NUCLEOTIDE SEQUENCE [LARGE SCALE GENOMIC DNA]</scope>
    <source>
        <strain evidence="5">cv. Maze</strain>
        <tissue evidence="4">Seeds</tissue>
    </source>
</reference>
<dbReference type="Proteomes" id="UP001222027">
    <property type="component" value="Unassembled WGS sequence"/>
</dbReference>
<feature type="compositionally biased region" description="Low complexity" evidence="1">
    <location>
        <begin position="77"/>
        <end position="91"/>
    </location>
</feature>
<feature type="domain" description="Retroviral polymerase SH3-like" evidence="3">
    <location>
        <begin position="2"/>
        <end position="50"/>
    </location>
</feature>
<proteinExistence type="predicted"/>
<feature type="domain" description="Reverse transcriptase Ty1/copia-type" evidence="2">
    <location>
        <begin position="145"/>
        <end position="274"/>
    </location>
</feature>
<dbReference type="PANTHER" id="PTHR11439:SF463">
    <property type="entry name" value="REVERSE TRANSCRIPTASE TY1_COPIA-TYPE DOMAIN-CONTAINING PROTEIN"/>
    <property type="match status" value="1"/>
</dbReference>
<dbReference type="InterPro" id="IPR057670">
    <property type="entry name" value="SH3_retrovirus"/>
</dbReference>
<dbReference type="Pfam" id="PF25597">
    <property type="entry name" value="SH3_retrovirus"/>
    <property type="match status" value="1"/>
</dbReference>
<dbReference type="InterPro" id="IPR043502">
    <property type="entry name" value="DNA/RNA_pol_sf"/>
</dbReference>
<evidence type="ECO:0000256" key="1">
    <source>
        <dbReference type="SAM" id="MobiDB-lite"/>
    </source>
</evidence>
<accession>A0AAV8RK78</accession>